<evidence type="ECO:0000313" key="1">
    <source>
        <dbReference type="EMBL" id="QDH16317.1"/>
    </source>
</evidence>
<dbReference type="InterPro" id="IPR017748">
    <property type="entry name" value="TagF"/>
</dbReference>
<dbReference type="OrthoDB" id="9801841at2"/>
<dbReference type="InterPro" id="IPR038225">
    <property type="entry name" value="TagF_sf"/>
</dbReference>
<protein>
    <submittedName>
        <fullName evidence="1">Type VI secretion system-associated protein TagF</fullName>
    </submittedName>
</protein>
<reference evidence="1 2" key="1">
    <citation type="submission" date="2019-03" db="EMBL/GenBank/DDBJ databases">
        <title>The complete genome sequence of Swingsia samuiensis NBRC107927(T).</title>
        <authorList>
            <person name="Chua K.-O."/>
            <person name="Chan K.-G."/>
            <person name="See-Too W.-S."/>
        </authorList>
    </citation>
    <scope>NUCLEOTIDE SEQUENCE [LARGE SCALE GENOMIC DNA]</scope>
    <source>
        <strain evidence="1 2">AH83</strain>
    </source>
</reference>
<dbReference type="Gene3D" id="3.40.1730.10">
    <property type="entry name" value="pa0076 domain"/>
    <property type="match status" value="1"/>
</dbReference>
<keyword evidence="2" id="KW-1185">Reference proteome</keyword>
<dbReference type="KEGG" id="ssam:E3D00_01055"/>
<evidence type="ECO:0000313" key="2">
    <source>
        <dbReference type="Proteomes" id="UP000316313"/>
    </source>
</evidence>
<dbReference type="Pfam" id="PF09867">
    <property type="entry name" value="TagF_N"/>
    <property type="match status" value="1"/>
</dbReference>
<gene>
    <name evidence="1" type="primary">tagF</name>
    <name evidence="1" type="ORF">E3D00_01055</name>
</gene>
<organism evidence="1 2">
    <name type="scientific">Swingsia samuiensis</name>
    <dbReference type="NCBI Taxonomy" id="1293412"/>
    <lineage>
        <taxon>Bacteria</taxon>
        <taxon>Pseudomonadati</taxon>
        <taxon>Pseudomonadota</taxon>
        <taxon>Alphaproteobacteria</taxon>
        <taxon>Acetobacterales</taxon>
        <taxon>Acetobacteraceae</taxon>
        <taxon>Swingsia</taxon>
    </lineage>
</organism>
<dbReference type="NCBIfam" id="TIGR03373">
    <property type="entry name" value="VI_minor_4"/>
    <property type="match status" value="1"/>
</dbReference>
<accession>A0A4Y6UIX9</accession>
<name>A0A4Y6UIX9_9PROT</name>
<dbReference type="Proteomes" id="UP000316313">
    <property type="component" value="Chromosome"/>
</dbReference>
<dbReference type="EMBL" id="CP038141">
    <property type="protein sequence ID" value="QDH16317.1"/>
    <property type="molecule type" value="Genomic_DNA"/>
</dbReference>
<dbReference type="AlphaFoldDB" id="A0A4Y6UIX9"/>
<sequence length="196" mass="22372">MSGNTMMLEPFSGYWGKLPAHGDFLRAGFPENVLMQFDRWVSNQLREAKERHGERFEEIWHGAPSWNFIIRAGMLDPKYAITGIWMPSIDAVGRCFPFVFAIMHDPEEVMFRMLPPYESVLRQAIEHTQTIDTLEDHLSAVESHPPSFTPKIFDTWWQSGRDGATLNGALPSGTAFDWLLEAIPLESQNMSEVEGK</sequence>
<proteinExistence type="predicted"/>